<gene>
    <name evidence="2" type="ORF">PF006_g17252</name>
</gene>
<protein>
    <recommendedName>
        <fullName evidence="4">Secreted protein</fullName>
    </recommendedName>
</protein>
<accession>A0A6A3SU72</accession>
<dbReference type="Proteomes" id="UP000440732">
    <property type="component" value="Unassembled WGS sequence"/>
</dbReference>
<keyword evidence="1" id="KW-0732">Signal</keyword>
<reference evidence="2 3" key="1">
    <citation type="submission" date="2018-08" db="EMBL/GenBank/DDBJ databases">
        <title>Genomic investigation of the strawberry pathogen Phytophthora fragariae indicates pathogenicity is determined by transcriptional variation in three key races.</title>
        <authorList>
            <person name="Adams T.M."/>
            <person name="Armitage A.D."/>
            <person name="Sobczyk M.K."/>
            <person name="Bates H.J."/>
            <person name="Dunwell J.M."/>
            <person name="Nellist C.F."/>
            <person name="Harrison R.J."/>
        </authorList>
    </citation>
    <scope>NUCLEOTIDE SEQUENCE [LARGE SCALE GENOMIC DNA]</scope>
    <source>
        <strain evidence="2 3">NOV-5</strain>
    </source>
</reference>
<name>A0A6A3SU72_9STRA</name>
<feature type="signal peptide" evidence="1">
    <location>
        <begin position="1"/>
        <end position="15"/>
    </location>
</feature>
<evidence type="ECO:0000256" key="1">
    <source>
        <dbReference type="SAM" id="SignalP"/>
    </source>
</evidence>
<proteinExistence type="predicted"/>
<comment type="caution">
    <text evidence="2">The sequence shown here is derived from an EMBL/GenBank/DDBJ whole genome shotgun (WGS) entry which is preliminary data.</text>
</comment>
<evidence type="ECO:0008006" key="4">
    <source>
        <dbReference type="Google" id="ProtNLM"/>
    </source>
</evidence>
<dbReference type="EMBL" id="QXGA01001258">
    <property type="protein sequence ID" value="KAE9124179.1"/>
    <property type="molecule type" value="Genomic_DNA"/>
</dbReference>
<dbReference type="AlphaFoldDB" id="A0A6A3SU72"/>
<evidence type="ECO:0000313" key="2">
    <source>
        <dbReference type="EMBL" id="KAE9124179.1"/>
    </source>
</evidence>
<evidence type="ECO:0000313" key="3">
    <source>
        <dbReference type="Proteomes" id="UP000440732"/>
    </source>
</evidence>
<sequence length="95" mass="11106">MCMWLLYCRLAPATASSWRHAFCRAGTSCIFGSSATTKQIYLRYGHFQLGGLYMHPRTILTKVMLEWEASTSVVAQQFARSLRWQRRTSMFRPRH</sequence>
<feature type="chain" id="PRO_5025597450" description="Secreted protein" evidence="1">
    <location>
        <begin position="16"/>
        <end position="95"/>
    </location>
</feature>
<organism evidence="2 3">
    <name type="scientific">Phytophthora fragariae</name>
    <dbReference type="NCBI Taxonomy" id="53985"/>
    <lineage>
        <taxon>Eukaryota</taxon>
        <taxon>Sar</taxon>
        <taxon>Stramenopiles</taxon>
        <taxon>Oomycota</taxon>
        <taxon>Peronosporomycetes</taxon>
        <taxon>Peronosporales</taxon>
        <taxon>Peronosporaceae</taxon>
        <taxon>Phytophthora</taxon>
    </lineage>
</organism>